<dbReference type="Pfam" id="PF20703">
    <property type="entry name" value="nSTAND1"/>
    <property type="match status" value="1"/>
</dbReference>
<evidence type="ECO:0000259" key="2">
    <source>
        <dbReference type="Pfam" id="PF20703"/>
    </source>
</evidence>
<sequence length="285" mass="31284">MATSAELAYDGHDPAGRELTRQLFQRLTAVSPDGRLTRRTMALTDEPGLAEVLEVYAGRRLIVADTGSAQIAHDALLTNWSRLRGWLEADLAGHALRSQLIDDAFDWDASGQAAAYLYRGERLTAVLNARSRWRDNPLTGTAARFLDAGVRAVTRSRRQRRRVRALFSGLLTVAVLLAGIAVVQVRSVRQERQAAQEQQRVAIARQLIAKAEAALDTDPQTALMLNVTAHRIHPDPETYSALQRAITTTPYAGQLTGVRSEVSSIAYAHCMIRAVAATISRCCCR</sequence>
<keyword evidence="1" id="KW-0472">Membrane</keyword>
<keyword evidence="1" id="KW-1133">Transmembrane helix</keyword>
<accession>A0ABR9M1C3</accession>
<evidence type="ECO:0000313" key="4">
    <source>
        <dbReference type="Proteomes" id="UP000633509"/>
    </source>
</evidence>
<gene>
    <name evidence="3" type="ORF">H4W80_004974</name>
</gene>
<proteinExistence type="predicted"/>
<organism evidence="3 4">
    <name type="scientific">Nonomuraea angiospora</name>
    <dbReference type="NCBI Taxonomy" id="46172"/>
    <lineage>
        <taxon>Bacteria</taxon>
        <taxon>Bacillati</taxon>
        <taxon>Actinomycetota</taxon>
        <taxon>Actinomycetes</taxon>
        <taxon>Streptosporangiales</taxon>
        <taxon>Streptosporangiaceae</taxon>
        <taxon>Nonomuraea</taxon>
    </lineage>
</organism>
<name>A0ABR9M1C3_9ACTN</name>
<protein>
    <recommendedName>
        <fullName evidence="2">Novel STAND NTPase 1 domain-containing protein</fullName>
    </recommendedName>
</protein>
<feature type="transmembrane region" description="Helical" evidence="1">
    <location>
        <begin position="165"/>
        <end position="183"/>
    </location>
</feature>
<dbReference type="Proteomes" id="UP000633509">
    <property type="component" value="Unassembled WGS sequence"/>
</dbReference>
<reference evidence="3 4" key="1">
    <citation type="submission" date="2020-10" db="EMBL/GenBank/DDBJ databases">
        <title>Sequencing the genomes of 1000 actinobacteria strains.</title>
        <authorList>
            <person name="Klenk H.-P."/>
        </authorList>
    </citation>
    <scope>NUCLEOTIDE SEQUENCE [LARGE SCALE GENOMIC DNA]</scope>
    <source>
        <strain evidence="3 4">DSM 43173</strain>
    </source>
</reference>
<dbReference type="EMBL" id="JADBEK010000001">
    <property type="protein sequence ID" value="MBE1586716.1"/>
    <property type="molecule type" value="Genomic_DNA"/>
</dbReference>
<feature type="domain" description="Novel STAND NTPase 1" evidence="2">
    <location>
        <begin position="2"/>
        <end position="113"/>
    </location>
</feature>
<comment type="caution">
    <text evidence="3">The sequence shown here is derived from an EMBL/GenBank/DDBJ whole genome shotgun (WGS) entry which is preliminary data.</text>
</comment>
<dbReference type="InterPro" id="IPR049052">
    <property type="entry name" value="nSTAND1"/>
</dbReference>
<keyword evidence="1" id="KW-0812">Transmembrane</keyword>
<keyword evidence="4" id="KW-1185">Reference proteome</keyword>
<evidence type="ECO:0000256" key="1">
    <source>
        <dbReference type="SAM" id="Phobius"/>
    </source>
</evidence>
<evidence type="ECO:0000313" key="3">
    <source>
        <dbReference type="EMBL" id="MBE1586716.1"/>
    </source>
</evidence>